<dbReference type="GO" id="GO:0016491">
    <property type="term" value="F:oxidoreductase activity"/>
    <property type="evidence" value="ECO:0007669"/>
    <property type="project" value="UniProtKB-KW"/>
</dbReference>
<dbReference type="AlphaFoldDB" id="A0AAN6WL81"/>
<dbReference type="InterPro" id="IPR052228">
    <property type="entry name" value="Sec_Metab_Biosynth_Oxidored"/>
</dbReference>
<keyword evidence="3" id="KW-1185">Reference proteome</keyword>
<dbReference type="SUPFAM" id="SSF51735">
    <property type="entry name" value="NAD(P)-binding Rossmann-fold domains"/>
    <property type="match status" value="1"/>
</dbReference>
<organism evidence="2 3">
    <name type="scientific">Podospora australis</name>
    <dbReference type="NCBI Taxonomy" id="1536484"/>
    <lineage>
        <taxon>Eukaryota</taxon>
        <taxon>Fungi</taxon>
        <taxon>Dikarya</taxon>
        <taxon>Ascomycota</taxon>
        <taxon>Pezizomycotina</taxon>
        <taxon>Sordariomycetes</taxon>
        <taxon>Sordariomycetidae</taxon>
        <taxon>Sordariales</taxon>
        <taxon>Podosporaceae</taxon>
        <taxon>Podospora</taxon>
    </lineage>
</organism>
<dbReference type="Proteomes" id="UP001302126">
    <property type="component" value="Unassembled WGS sequence"/>
</dbReference>
<reference evidence="2" key="1">
    <citation type="journal article" date="2023" name="Mol. Phylogenet. Evol.">
        <title>Genome-scale phylogeny and comparative genomics of the fungal order Sordariales.</title>
        <authorList>
            <person name="Hensen N."/>
            <person name="Bonometti L."/>
            <person name="Westerberg I."/>
            <person name="Brannstrom I.O."/>
            <person name="Guillou S."/>
            <person name="Cros-Aarteil S."/>
            <person name="Calhoun S."/>
            <person name="Haridas S."/>
            <person name="Kuo A."/>
            <person name="Mondo S."/>
            <person name="Pangilinan J."/>
            <person name="Riley R."/>
            <person name="LaButti K."/>
            <person name="Andreopoulos B."/>
            <person name="Lipzen A."/>
            <person name="Chen C."/>
            <person name="Yan M."/>
            <person name="Daum C."/>
            <person name="Ng V."/>
            <person name="Clum A."/>
            <person name="Steindorff A."/>
            <person name="Ohm R.A."/>
            <person name="Martin F."/>
            <person name="Silar P."/>
            <person name="Natvig D.O."/>
            <person name="Lalanne C."/>
            <person name="Gautier V."/>
            <person name="Ament-Velasquez S.L."/>
            <person name="Kruys A."/>
            <person name="Hutchinson M.I."/>
            <person name="Powell A.J."/>
            <person name="Barry K."/>
            <person name="Miller A.N."/>
            <person name="Grigoriev I.V."/>
            <person name="Debuchy R."/>
            <person name="Gladieux P."/>
            <person name="Hiltunen Thoren M."/>
            <person name="Johannesson H."/>
        </authorList>
    </citation>
    <scope>NUCLEOTIDE SEQUENCE</scope>
    <source>
        <strain evidence="2">PSN309</strain>
    </source>
</reference>
<dbReference type="EMBL" id="MU864518">
    <property type="protein sequence ID" value="KAK4183866.1"/>
    <property type="molecule type" value="Genomic_DNA"/>
</dbReference>
<gene>
    <name evidence="2" type="ORF">QBC35DRAFT_78515</name>
</gene>
<dbReference type="Gene3D" id="3.40.50.720">
    <property type="entry name" value="NAD(P)-binding Rossmann-like Domain"/>
    <property type="match status" value="1"/>
</dbReference>
<dbReference type="PANTHER" id="PTHR47534">
    <property type="entry name" value="YALI0E05731P"/>
    <property type="match status" value="1"/>
</dbReference>
<name>A0AAN6WL81_9PEZI</name>
<dbReference type="Pfam" id="PF00106">
    <property type="entry name" value="adh_short"/>
    <property type="match status" value="1"/>
</dbReference>
<keyword evidence="1" id="KW-0560">Oxidoreductase</keyword>
<accession>A0AAN6WL81</accession>
<dbReference type="PANTHER" id="PTHR47534:SF3">
    <property type="entry name" value="ALCOHOL DEHYDROGENASE-LIKE C-TERMINAL DOMAIN-CONTAINING PROTEIN"/>
    <property type="match status" value="1"/>
</dbReference>
<dbReference type="InterPro" id="IPR002347">
    <property type="entry name" value="SDR_fam"/>
</dbReference>
<sequence length="288" mass="31332">MTIRAIVVGGTSGIGYAIACRVAASYAPTGSTVLISGRTKPANFPPTGTSNMEFRALDATSMRQIHSYTKTLKSSVIPQPTLDLLVMSQGIMSTAPRTEVEGEAIDRKMALHYYGKQLLIRELLPLMTPTARVVIVYDGWLGSPDKLLWDDLDLSKGNYSLKKAADHCTSMMDGMVQWWAASQDGNSERSFVHAYPGGVNTNLMREVVPGFLQGVLKIVGGAVLTSPETCAERLLEGVERCVREGRGWSNIDNKGKLLGKKAIWTGEQMDEVARHTWGLVDQALEGGE</sequence>
<reference evidence="2" key="2">
    <citation type="submission" date="2023-05" db="EMBL/GenBank/DDBJ databases">
        <authorList>
            <consortium name="Lawrence Berkeley National Laboratory"/>
            <person name="Steindorff A."/>
            <person name="Hensen N."/>
            <person name="Bonometti L."/>
            <person name="Westerberg I."/>
            <person name="Brannstrom I.O."/>
            <person name="Guillou S."/>
            <person name="Cros-Aarteil S."/>
            <person name="Calhoun S."/>
            <person name="Haridas S."/>
            <person name="Kuo A."/>
            <person name="Mondo S."/>
            <person name="Pangilinan J."/>
            <person name="Riley R."/>
            <person name="Labutti K."/>
            <person name="Andreopoulos B."/>
            <person name="Lipzen A."/>
            <person name="Chen C."/>
            <person name="Yanf M."/>
            <person name="Daum C."/>
            <person name="Ng V."/>
            <person name="Clum A."/>
            <person name="Ohm R."/>
            <person name="Martin F."/>
            <person name="Silar P."/>
            <person name="Natvig D."/>
            <person name="Lalanne C."/>
            <person name="Gautier V."/>
            <person name="Ament-Velasquez S.L."/>
            <person name="Kruys A."/>
            <person name="Hutchinson M.I."/>
            <person name="Powell A.J."/>
            <person name="Barry K."/>
            <person name="Miller A.N."/>
            <person name="Grigoriev I.V."/>
            <person name="Debuchy R."/>
            <person name="Gladieux P."/>
            <person name="Thoren M.H."/>
            <person name="Johannesson H."/>
        </authorList>
    </citation>
    <scope>NUCLEOTIDE SEQUENCE</scope>
    <source>
        <strain evidence="2">PSN309</strain>
    </source>
</reference>
<protein>
    <submittedName>
        <fullName evidence="2">Oxidoreductase YkvO</fullName>
    </submittedName>
</protein>
<comment type="caution">
    <text evidence="2">The sequence shown here is derived from an EMBL/GenBank/DDBJ whole genome shotgun (WGS) entry which is preliminary data.</text>
</comment>
<proteinExistence type="predicted"/>
<dbReference type="InterPro" id="IPR036291">
    <property type="entry name" value="NAD(P)-bd_dom_sf"/>
</dbReference>
<evidence type="ECO:0000313" key="3">
    <source>
        <dbReference type="Proteomes" id="UP001302126"/>
    </source>
</evidence>
<evidence type="ECO:0000256" key="1">
    <source>
        <dbReference type="ARBA" id="ARBA00023002"/>
    </source>
</evidence>
<evidence type="ECO:0000313" key="2">
    <source>
        <dbReference type="EMBL" id="KAK4183866.1"/>
    </source>
</evidence>